<evidence type="ECO:0000313" key="1">
    <source>
        <dbReference type="EMBL" id="EEF40767.1"/>
    </source>
</evidence>
<keyword evidence="2" id="KW-1185">Reference proteome</keyword>
<accession>B9S6J9</accession>
<dbReference type="InParanoid" id="B9S6J9"/>
<evidence type="ECO:0000313" key="2">
    <source>
        <dbReference type="Proteomes" id="UP000008311"/>
    </source>
</evidence>
<gene>
    <name evidence="1" type="ORF">RCOM_1090360</name>
</gene>
<protein>
    <submittedName>
        <fullName evidence="1">Uncharacterized protein</fullName>
    </submittedName>
</protein>
<dbReference type="EMBL" id="EQ973880">
    <property type="protein sequence ID" value="EEF40767.1"/>
    <property type="molecule type" value="Genomic_DNA"/>
</dbReference>
<organism evidence="1 2">
    <name type="scientific">Ricinus communis</name>
    <name type="common">Castor bean</name>
    <dbReference type="NCBI Taxonomy" id="3988"/>
    <lineage>
        <taxon>Eukaryota</taxon>
        <taxon>Viridiplantae</taxon>
        <taxon>Streptophyta</taxon>
        <taxon>Embryophyta</taxon>
        <taxon>Tracheophyta</taxon>
        <taxon>Spermatophyta</taxon>
        <taxon>Magnoliopsida</taxon>
        <taxon>eudicotyledons</taxon>
        <taxon>Gunneridae</taxon>
        <taxon>Pentapetalae</taxon>
        <taxon>rosids</taxon>
        <taxon>fabids</taxon>
        <taxon>Malpighiales</taxon>
        <taxon>Euphorbiaceae</taxon>
        <taxon>Acalyphoideae</taxon>
        <taxon>Acalypheae</taxon>
        <taxon>Ricinus</taxon>
    </lineage>
</organism>
<sequence>MTKNDLGSLAEHRRRTTFEQRQRATFDLWQSSGEEQLLISVKEAGKSDLRAVVKTNIRSPAEQQRSMTFDLYRAASKNDRECQ</sequence>
<proteinExistence type="predicted"/>
<name>B9S6J9_RICCO</name>
<dbReference type="AlphaFoldDB" id="B9S6J9"/>
<dbReference type="Proteomes" id="UP000008311">
    <property type="component" value="Unassembled WGS sequence"/>
</dbReference>
<reference evidence="2" key="1">
    <citation type="journal article" date="2010" name="Nat. Biotechnol.">
        <title>Draft genome sequence of the oilseed species Ricinus communis.</title>
        <authorList>
            <person name="Chan A.P."/>
            <person name="Crabtree J."/>
            <person name="Zhao Q."/>
            <person name="Lorenzi H."/>
            <person name="Orvis J."/>
            <person name="Puiu D."/>
            <person name="Melake-Berhan A."/>
            <person name="Jones K.M."/>
            <person name="Redman J."/>
            <person name="Chen G."/>
            <person name="Cahoon E.B."/>
            <person name="Gedil M."/>
            <person name="Stanke M."/>
            <person name="Haas B.J."/>
            <person name="Wortman J.R."/>
            <person name="Fraser-Liggett C.M."/>
            <person name="Ravel J."/>
            <person name="Rabinowicz P.D."/>
        </authorList>
    </citation>
    <scope>NUCLEOTIDE SEQUENCE [LARGE SCALE GENOMIC DNA]</scope>
    <source>
        <strain evidence="2">cv. Hale</strain>
    </source>
</reference>